<evidence type="ECO:0000313" key="1">
    <source>
        <dbReference type="EMBL" id="SEL08586.1"/>
    </source>
</evidence>
<dbReference type="RefSeq" id="WP_090828485.1">
    <property type="nucleotide sequence ID" value="NZ_FOBH01000005.1"/>
</dbReference>
<dbReference type="EMBL" id="FOBH01000005">
    <property type="protein sequence ID" value="SEL08586.1"/>
    <property type="molecule type" value="Genomic_DNA"/>
</dbReference>
<dbReference type="OrthoDB" id="8566499at2"/>
<reference evidence="1 2" key="1">
    <citation type="submission" date="2016-10" db="EMBL/GenBank/DDBJ databases">
        <authorList>
            <person name="de Groot N.N."/>
        </authorList>
    </citation>
    <scope>NUCLEOTIDE SEQUENCE [LARGE SCALE GENOMIC DNA]</scope>
    <source>
        <strain evidence="1 2">Nv1</strain>
    </source>
</reference>
<gene>
    <name evidence="1" type="ORF">SAMN05216387_10511</name>
</gene>
<dbReference type="Proteomes" id="UP000198620">
    <property type="component" value="Unassembled WGS sequence"/>
</dbReference>
<name>A0A1H7MBE0_9PROT</name>
<evidence type="ECO:0000313" key="2">
    <source>
        <dbReference type="Proteomes" id="UP000198620"/>
    </source>
</evidence>
<proteinExistence type="predicted"/>
<organism evidence="1 2">
    <name type="scientific">Nitrosovibrio tenuis</name>
    <dbReference type="NCBI Taxonomy" id="1233"/>
    <lineage>
        <taxon>Bacteria</taxon>
        <taxon>Pseudomonadati</taxon>
        <taxon>Pseudomonadota</taxon>
        <taxon>Betaproteobacteria</taxon>
        <taxon>Nitrosomonadales</taxon>
        <taxon>Nitrosomonadaceae</taxon>
        <taxon>Nitrosovibrio</taxon>
    </lineage>
</organism>
<protein>
    <submittedName>
        <fullName evidence="1">Uncharacterized protein</fullName>
    </submittedName>
</protein>
<accession>A0A1H7MBE0</accession>
<dbReference type="AlphaFoldDB" id="A0A1H7MBE0"/>
<sequence>MSNYFYDDEVEPYSGLFDQGAEVFTKKMFRHSQAKAQENWGEMKKERQEKKMFAIRSRSRRVGSQV</sequence>
<keyword evidence="2" id="KW-1185">Reference proteome</keyword>